<accession>A0A8H6ENP7</accession>
<evidence type="ECO:0000313" key="2">
    <source>
        <dbReference type="EMBL" id="KAF5878849.1"/>
    </source>
</evidence>
<name>A0A8H6ENP7_9HELO</name>
<reference evidence="2 3" key="1">
    <citation type="journal article" date="2020" name="Phytopathology">
        <title>A high-quality genome resource of Botrytis fragariae, a new and rapidly spreading fungal pathogen causing strawberry gray mold in the U.S.A.</title>
        <authorList>
            <person name="Wu Y."/>
            <person name="Saski C.A."/>
            <person name="Schnabel G."/>
            <person name="Xiao S."/>
            <person name="Hu M."/>
        </authorList>
    </citation>
    <scope>NUCLEOTIDE SEQUENCE [LARGE SCALE GENOMIC DNA]</scope>
    <source>
        <strain evidence="2 3">BVB16</strain>
    </source>
</reference>
<keyword evidence="3" id="KW-1185">Reference proteome</keyword>
<dbReference type="AlphaFoldDB" id="A0A8H6ENP7"/>
<dbReference type="GeneID" id="59255152"/>
<evidence type="ECO:0000313" key="3">
    <source>
        <dbReference type="Proteomes" id="UP000531561"/>
    </source>
</evidence>
<comment type="caution">
    <text evidence="2">The sequence shown here is derived from an EMBL/GenBank/DDBJ whole genome shotgun (WGS) entry which is preliminary data.</text>
</comment>
<dbReference type="RefSeq" id="XP_037197793.1">
    <property type="nucleotide sequence ID" value="XM_037331460.1"/>
</dbReference>
<feature type="region of interest" description="Disordered" evidence="1">
    <location>
        <begin position="186"/>
        <end position="206"/>
    </location>
</feature>
<organism evidence="2 3">
    <name type="scientific">Botrytis fragariae</name>
    <dbReference type="NCBI Taxonomy" id="1964551"/>
    <lineage>
        <taxon>Eukaryota</taxon>
        <taxon>Fungi</taxon>
        <taxon>Dikarya</taxon>
        <taxon>Ascomycota</taxon>
        <taxon>Pezizomycotina</taxon>
        <taxon>Leotiomycetes</taxon>
        <taxon>Helotiales</taxon>
        <taxon>Sclerotiniaceae</taxon>
        <taxon>Botrytis</taxon>
    </lineage>
</organism>
<protein>
    <submittedName>
        <fullName evidence="2">Putative zn 2cys6 transcription factor protein</fullName>
    </submittedName>
</protein>
<proteinExistence type="predicted"/>
<dbReference type="Proteomes" id="UP000531561">
    <property type="component" value="Unassembled WGS sequence"/>
</dbReference>
<dbReference type="OrthoDB" id="10457814at2759"/>
<dbReference type="EMBL" id="JABFCT010000002">
    <property type="protein sequence ID" value="KAF5878849.1"/>
    <property type="molecule type" value="Genomic_DNA"/>
</dbReference>
<evidence type="ECO:0000256" key="1">
    <source>
        <dbReference type="SAM" id="MobiDB-lite"/>
    </source>
</evidence>
<gene>
    <name evidence="2" type="ORF">Bfra_001020</name>
</gene>
<sequence>MLLRVRTVLRERGGLLGDLVVVRAVRASDKELIGRRVLRGNMVVVSWGTPEQIMEDPDTSDPEIEPPQKARTSLLSSGSVFFLCSSFLSAENEAAIARCKLNRARTEKEHRAYKTMVLWQFAVHELSVGGPACSYNNDYTRDRRTKIQPNPNYKLNPQHSVLTVPQDNSHLLLMTFRRQFRNNLIAPPRPLQPQQQQQHSSTTGYAVSGRASIDVNPLSYDYEVELIQGAGLKVSMLQINLQSSEFLVSNFGRMDHDQD</sequence>